<evidence type="ECO:0000313" key="3">
    <source>
        <dbReference type="Proteomes" id="UP001597018"/>
    </source>
</evidence>
<keyword evidence="1" id="KW-0812">Transmembrane</keyword>
<keyword evidence="3" id="KW-1185">Reference proteome</keyword>
<dbReference type="InterPro" id="IPR046151">
    <property type="entry name" value="DUF6153"/>
</dbReference>
<sequence>MGAGSVRHSAVRFAARVVLLCLLVFGVVAMHQLPVPRSAADVGSSHEMVVLPSASPDVAAAPSGHAKAGDGCCGDHGHGWMLHLCLAILVAGLLLSALLLHRLGRPWPFAAGGRSYAGGRPRHPPPLPTPDVYSLRVLRL</sequence>
<dbReference type="EMBL" id="JBHTIW010000001">
    <property type="protein sequence ID" value="MFD0918285.1"/>
    <property type="molecule type" value="Genomic_DNA"/>
</dbReference>
<gene>
    <name evidence="2" type="ORF">ACFQ16_00870</name>
</gene>
<organism evidence="2 3">
    <name type="scientific">Saccharopolyspora rosea</name>
    <dbReference type="NCBI Taxonomy" id="524884"/>
    <lineage>
        <taxon>Bacteria</taxon>
        <taxon>Bacillati</taxon>
        <taxon>Actinomycetota</taxon>
        <taxon>Actinomycetes</taxon>
        <taxon>Pseudonocardiales</taxon>
        <taxon>Pseudonocardiaceae</taxon>
        <taxon>Saccharopolyspora</taxon>
    </lineage>
</organism>
<keyword evidence="1" id="KW-0472">Membrane</keyword>
<protein>
    <submittedName>
        <fullName evidence="2">DUF6153 family protein</fullName>
    </submittedName>
</protein>
<proteinExistence type="predicted"/>
<feature type="transmembrane region" description="Helical" evidence="1">
    <location>
        <begin position="80"/>
        <end position="100"/>
    </location>
</feature>
<dbReference type="Proteomes" id="UP001597018">
    <property type="component" value="Unassembled WGS sequence"/>
</dbReference>
<reference evidence="3" key="1">
    <citation type="journal article" date="2019" name="Int. J. Syst. Evol. Microbiol.">
        <title>The Global Catalogue of Microorganisms (GCM) 10K type strain sequencing project: providing services to taxonomists for standard genome sequencing and annotation.</title>
        <authorList>
            <consortium name="The Broad Institute Genomics Platform"/>
            <consortium name="The Broad Institute Genome Sequencing Center for Infectious Disease"/>
            <person name="Wu L."/>
            <person name="Ma J."/>
        </authorList>
    </citation>
    <scope>NUCLEOTIDE SEQUENCE [LARGE SCALE GENOMIC DNA]</scope>
    <source>
        <strain evidence="3">CCUG 56401</strain>
    </source>
</reference>
<dbReference type="Pfam" id="PF19650">
    <property type="entry name" value="DUF6153"/>
    <property type="match status" value="1"/>
</dbReference>
<keyword evidence="1" id="KW-1133">Transmembrane helix</keyword>
<comment type="caution">
    <text evidence="2">The sequence shown here is derived from an EMBL/GenBank/DDBJ whole genome shotgun (WGS) entry which is preliminary data.</text>
</comment>
<name>A0ABW3FM10_9PSEU</name>
<accession>A0ABW3FM10</accession>
<dbReference type="RefSeq" id="WP_345601479.1">
    <property type="nucleotide sequence ID" value="NZ_BAABLT010000034.1"/>
</dbReference>
<evidence type="ECO:0000313" key="2">
    <source>
        <dbReference type="EMBL" id="MFD0918285.1"/>
    </source>
</evidence>
<evidence type="ECO:0000256" key="1">
    <source>
        <dbReference type="SAM" id="Phobius"/>
    </source>
</evidence>